<evidence type="ECO:0000313" key="2">
    <source>
        <dbReference type="Proteomes" id="UP000232164"/>
    </source>
</evidence>
<evidence type="ECO:0000313" key="1">
    <source>
        <dbReference type="EMBL" id="PKA43794.1"/>
    </source>
</evidence>
<organism evidence="1 2">
    <name type="scientific">Rhizobium sullae</name>
    <name type="common">Rhizobium hedysari</name>
    <dbReference type="NCBI Taxonomy" id="50338"/>
    <lineage>
        <taxon>Bacteria</taxon>
        <taxon>Pseudomonadati</taxon>
        <taxon>Pseudomonadota</taxon>
        <taxon>Alphaproteobacteria</taxon>
        <taxon>Hyphomicrobiales</taxon>
        <taxon>Rhizobiaceae</taxon>
        <taxon>Rhizobium/Agrobacterium group</taxon>
        <taxon>Rhizobium</taxon>
    </lineage>
</organism>
<sequence>MATQAFQHYANFVLRRMVLARRTPDILDGLLSAGFCGPAFCLIFASFDRAPMNQKSSLLNCQAFVSRPLMSDIRRTQSFLTDREGFIADDTFPIGKKSDLIAKDSMVTSETPTSARCAAISWINGFPQSRSPQNIEANPPF</sequence>
<dbReference type="AlphaFoldDB" id="A0A2N0DCH5"/>
<name>A0A2N0DCH5_RHISU</name>
<proteinExistence type="predicted"/>
<comment type="caution">
    <text evidence="1">The sequence shown here is derived from an EMBL/GenBank/DDBJ whole genome shotgun (WGS) entry which is preliminary data.</text>
</comment>
<reference evidence="1 2" key="2">
    <citation type="submission" date="2017-12" db="EMBL/GenBank/DDBJ databases">
        <title>Genome sequence of Rhizobium sullae HCNT1 isolated from Sulla coronaria nodules and featuring peculiar denitrification phenotypes.</title>
        <authorList>
            <person name="De Diego-Diaz B."/>
            <person name="Treu L."/>
            <person name="Campanaro S."/>
            <person name="Da Silva Duarte V."/>
            <person name="Basaglia M."/>
            <person name="Favaro L."/>
            <person name="Casella S."/>
            <person name="Squartini A."/>
        </authorList>
    </citation>
    <scope>NUCLEOTIDE SEQUENCE [LARGE SCALE GENOMIC DNA]</scope>
    <source>
        <strain evidence="1 2">HCNT1</strain>
    </source>
</reference>
<reference evidence="1 2" key="1">
    <citation type="submission" date="2017-11" db="EMBL/GenBank/DDBJ databases">
        <authorList>
            <person name="Han C.G."/>
        </authorList>
    </citation>
    <scope>NUCLEOTIDE SEQUENCE [LARGE SCALE GENOMIC DNA]</scope>
    <source>
        <strain evidence="1 2">HCNT1</strain>
    </source>
</reference>
<gene>
    <name evidence="1" type="ORF">CWR43_09195</name>
</gene>
<accession>A0A2N0DCH5</accession>
<dbReference type="Proteomes" id="UP000232164">
    <property type="component" value="Unassembled WGS sequence"/>
</dbReference>
<dbReference type="EMBL" id="PIQN01000006">
    <property type="protein sequence ID" value="PKA43794.1"/>
    <property type="molecule type" value="Genomic_DNA"/>
</dbReference>
<protein>
    <submittedName>
        <fullName evidence="1">Uncharacterized protein</fullName>
    </submittedName>
</protein>